<accession>A0ABP9Q5E2</accession>
<feature type="transmembrane region" description="Helical" evidence="1">
    <location>
        <begin position="50"/>
        <end position="71"/>
    </location>
</feature>
<keyword evidence="3" id="KW-1185">Reference proteome</keyword>
<proteinExistence type="predicted"/>
<evidence type="ECO:0000313" key="2">
    <source>
        <dbReference type="EMBL" id="GAA5156943.1"/>
    </source>
</evidence>
<evidence type="ECO:0000256" key="1">
    <source>
        <dbReference type="SAM" id="Phobius"/>
    </source>
</evidence>
<dbReference type="EMBL" id="BAABIB010000041">
    <property type="protein sequence ID" value="GAA5156943.1"/>
    <property type="molecule type" value="Genomic_DNA"/>
</dbReference>
<feature type="transmembrane region" description="Helical" evidence="1">
    <location>
        <begin position="20"/>
        <end position="38"/>
    </location>
</feature>
<dbReference type="Proteomes" id="UP001500192">
    <property type="component" value="Unassembled WGS sequence"/>
</dbReference>
<keyword evidence="1" id="KW-0812">Transmembrane</keyword>
<organism evidence="2 3">
    <name type="scientific">Amycolatopsis dongchuanensis</name>
    <dbReference type="NCBI Taxonomy" id="1070866"/>
    <lineage>
        <taxon>Bacteria</taxon>
        <taxon>Bacillati</taxon>
        <taxon>Actinomycetota</taxon>
        <taxon>Actinomycetes</taxon>
        <taxon>Pseudonocardiales</taxon>
        <taxon>Pseudonocardiaceae</taxon>
        <taxon>Amycolatopsis</taxon>
    </lineage>
</organism>
<reference evidence="3" key="1">
    <citation type="journal article" date="2019" name="Int. J. Syst. Evol. Microbiol.">
        <title>The Global Catalogue of Microorganisms (GCM) 10K type strain sequencing project: providing services to taxonomists for standard genome sequencing and annotation.</title>
        <authorList>
            <consortium name="The Broad Institute Genomics Platform"/>
            <consortium name="The Broad Institute Genome Sequencing Center for Infectious Disease"/>
            <person name="Wu L."/>
            <person name="Ma J."/>
        </authorList>
    </citation>
    <scope>NUCLEOTIDE SEQUENCE [LARGE SCALE GENOMIC DNA]</scope>
    <source>
        <strain evidence="3">JCM 18054</strain>
    </source>
</reference>
<protein>
    <submittedName>
        <fullName evidence="2">Uncharacterized protein</fullName>
    </submittedName>
</protein>
<keyword evidence="1" id="KW-1133">Transmembrane helix</keyword>
<feature type="transmembrane region" description="Helical" evidence="1">
    <location>
        <begin position="142"/>
        <end position="162"/>
    </location>
</feature>
<feature type="transmembrane region" description="Helical" evidence="1">
    <location>
        <begin position="77"/>
        <end position="98"/>
    </location>
</feature>
<gene>
    <name evidence="2" type="ORF">GCM10023214_15590</name>
</gene>
<sequence length="180" mass="19495">MAFLLLVRSGVVPGETYGAWFTVLGAWQMIWYVALRGWPFARIPRRPVRLLTANVAVVACAWGTYLVGAQVAEPSRITAVAGACIASVLVVSMLFEAWPAVLLTPLPGRTLALVAVAVLTVVLSWLFRVVAEAAGVSQVDGWVTHALLNSLSLAVILHVAVWRRVLGPALRRPQHAEVRR</sequence>
<evidence type="ECO:0000313" key="3">
    <source>
        <dbReference type="Proteomes" id="UP001500192"/>
    </source>
</evidence>
<name>A0ABP9Q5E2_9PSEU</name>
<feature type="transmembrane region" description="Helical" evidence="1">
    <location>
        <begin position="110"/>
        <end position="130"/>
    </location>
</feature>
<comment type="caution">
    <text evidence="2">The sequence shown here is derived from an EMBL/GenBank/DDBJ whole genome shotgun (WGS) entry which is preliminary data.</text>
</comment>
<keyword evidence="1" id="KW-0472">Membrane</keyword>